<comment type="caution">
    <text evidence="2">The sequence shown here is derived from an EMBL/GenBank/DDBJ whole genome shotgun (WGS) entry which is preliminary data.</text>
</comment>
<evidence type="ECO:0000313" key="3">
    <source>
        <dbReference type="Proteomes" id="UP000299102"/>
    </source>
</evidence>
<dbReference type="AlphaFoldDB" id="A0A4C1XD02"/>
<keyword evidence="3" id="KW-1185">Reference proteome</keyword>
<gene>
    <name evidence="2" type="ORF">EVAR_35379_1</name>
</gene>
<accession>A0A4C1XD02</accession>
<sequence>MSEKFRKSAFQRVDVQSFYFVLGYCYKNFATPQRGGRRARGAAGGGALNRPRRAPPPPPLDRGRPVPLFSVPFGMWRSGTELIVESLRRPRRDCPSIGVGFELFDYFYSVFVTSARAGVRRAAGPSERVQMLIKFQGPSTQRPSPVRGQPSP</sequence>
<name>A0A4C1XD02_EUMVA</name>
<reference evidence="2 3" key="1">
    <citation type="journal article" date="2019" name="Commun. Biol.">
        <title>The bagworm genome reveals a unique fibroin gene that provides high tensile strength.</title>
        <authorList>
            <person name="Kono N."/>
            <person name="Nakamura H."/>
            <person name="Ohtoshi R."/>
            <person name="Tomita M."/>
            <person name="Numata K."/>
            <person name="Arakawa K."/>
        </authorList>
    </citation>
    <scope>NUCLEOTIDE SEQUENCE [LARGE SCALE GENOMIC DNA]</scope>
</reference>
<proteinExistence type="predicted"/>
<evidence type="ECO:0000313" key="2">
    <source>
        <dbReference type="EMBL" id="GBP60832.1"/>
    </source>
</evidence>
<organism evidence="2 3">
    <name type="scientific">Eumeta variegata</name>
    <name type="common">Bagworm moth</name>
    <name type="synonym">Eumeta japonica</name>
    <dbReference type="NCBI Taxonomy" id="151549"/>
    <lineage>
        <taxon>Eukaryota</taxon>
        <taxon>Metazoa</taxon>
        <taxon>Ecdysozoa</taxon>
        <taxon>Arthropoda</taxon>
        <taxon>Hexapoda</taxon>
        <taxon>Insecta</taxon>
        <taxon>Pterygota</taxon>
        <taxon>Neoptera</taxon>
        <taxon>Endopterygota</taxon>
        <taxon>Lepidoptera</taxon>
        <taxon>Glossata</taxon>
        <taxon>Ditrysia</taxon>
        <taxon>Tineoidea</taxon>
        <taxon>Psychidae</taxon>
        <taxon>Oiketicinae</taxon>
        <taxon>Eumeta</taxon>
    </lineage>
</organism>
<feature type="region of interest" description="Disordered" evidence="1">
    <location>
        <begin position="33"/>
        <end position="65"/>
    </location>
</feature>
<dbReference type="Proteomes" id="UP000299102">
    <property type="component" value="Unassembled WGS sequence"/>
</dbReference>
<protein>
    <submittedName>
        <fullName evidence="2">Uncharacterized protein</fullName>
    </submittedName>
</protein>
<dbReference type="EMBL" id="BGZK01000797">
    <property type="protein sequence ID" value="GBP60832.1"/>
    <property type="molecule type" value="Genomic_DNA"/>
</dbReference>
<evidence type="ECO:0000256" key="1">
    <source>
        <dbReference type="SAM" id="MobiDB-lite"/>
    </source>
</evidence>